<evidence type="ECO:0000256" key="5">
    <source>
        <dbReference type="SAM" id="Phobius"/>
    </source>
</evidence>
<dbReference type="InterPro" id="IPR007016">
    <property type="entry name" value="O-antigen_ligase-rel_domated"/>
</dbReference>
<dbReference type="AlphaFoldDB" id="A0AAU7EHR2"/>
<keyword evidence="7" id="KW-0436">Ligase</keyword>
<dbReference type="KEGG" id="mlil:QLS71_006800"/>
<protein>
    <submittedName>
        <fullName evidence="7">O-antigen ligase family protein</fullName>
    </submittedName>
</protein>
<dbReference type="Pfam" id="PF04932">
    <property type="entry name" value="Wzy_C"/>
    <property type="match status" value="1"/>
</dbReference>
<feature type="transmembrane region" description="Helical" evidence="5">
    <location>
        <begin position="412"/>
        <end position="430"/>
    </location>
</feature>
<dbReference type="InterPro" id="IPR051533">
    <property type="entry name" value="WaaL-like"/>
</dbReference>
<gene>
    <name evidence="7" type="ORF">QLS71_006800</name>
</gene>
<feature type="transmembrane region" description="Helical" evidence="5">
    <location>
        <begin position="233"/>
        <end position="249"/>
    </location>
</feature>
<feature type="transmembrane region" description="Helical" evidence="5">
    <location>
        <begin position="211"/>
        <end position="227"/>
    </location>
</feature>
<feature type="transmembrane region" description="Helical" evidence="5">
    <location>
        <begin position="359"/>
        <end position="379"/>
    </location>
</feature>
<dbReference type="Proteomes" id="UP001224325">
    <property type="component" value="Chromosome"/>
</dbReference>
<keyword evidence="2 5" id="KW-0812">Transmembrane</keyword>
<proteinExistence type="predicted"/>
<feature type="transmembrane region" description="Helical" evidence="5">
    <location>
        <begin position="178"/>
        <end position="199"/>
    </location>
</feature>
<feature type="transmembrane region" description="Helical" evidence="5">
    <location>
        <begin position="386"/>
        <end position="406"/>
    </location>
</feature>
<feature type="transmembrane region" description="Helical" evidence="5">
    <location>
        <begin position="256"/>
        <end position="277"/>
    </location>
</feature>
<comment type="subcellular location">
    <subcellularLocation>
        <location evidence="1">Membrane</location>
        <topology evidence="1">Multi-pass membrane protein</topology>
    </subcellularLocation>
</comment>
<feature type="domain" description="O-antigen ligase-related" evidence="6">
    <location>
        <begin position="216"/>
        <end position="371"/>
    </location>
</feature>
<keyword evidence="3 5" id="KW-1133">Transmembrane helix</keyword>
<evidence type="ECO:0000256" key="3">
    <source>
        <dbReference type="ARBA" id="ARBA00022989"/>
    </source>
</evidence>
<evidence type="ECO:0000256" key="4">
    <source>
        <dbReference type="ARBA" id="ARBA00023136"/>
    </source>
</evidence>
<sequence length="432" mass="50371">MKGIILSTIIKNKEKIYVYGLSLFLFLLPFKIRYNNIGLILLIVGWIFNFDRNEFLENFKVKNFKIAYILILIFYFYFVLRGFNFTNQESIFMAEAVKEYGRRTALILFPLLFNYKLINQYYKLLVKIFINGVFLAILICVSNAFYINAIEGIGVGRGLNHFNDWYFSNHLLVKPIEFHPTLFALVCSIVFHLGILQFLNINNVRVFKSNVKAIIISLLVFVFMLALSSRNVIFFTLVSSSFIVLRYVIKQKKFKILFAFFILISSMIILELSINYVNRKRFFDAINLNTEAYNLSYGGTSFRYACGKALYNEIAKEHWLFGIGSGRNIDVFNNAYLKYNLTIAAESNYNAHNQYLETLIYNGILGLLLLLALFIFVFWVCYKQKFYFGAIIVYLLATVSITESILENQKGLWLFITLIFVFSIKSENSFEK</sequence>
<feature type="transmembrane region" description="Helical" evidence="5">
    <location>
        <begin position="63"/>
        <end position="80"/>
    </location>
</feature>
<dbReference type="PANTHER" id="PTHR37422">
    <property type="entry name" value="TEICHURONIC ACID BIOSYNTHESIS PROTEIN TUAE"/>
    <property type="match status" value="1"/>
</dbReference>
<feature type="transmembrane region" description="Helical" evidence="5">
    <location>
        <begin position="32"/>
        <end position="51"/>
    </location>
</feature>
<reference evidence="7" key="1">
    <citation type="submission" date="2024-04" db="EMBL/GenBank/DDBJ databases">
        <title>Mariniflexile litorale, isolated from the shallow sediments of the Sea of Japan.</title>
        <authorList>
            <person name="Romanenko L."/>
            <person name="Isaeva M."/>
        </authorList>
    </citation>
    <scope>NUCLEOTIDE SEQUENCE [LARGE SCALE GENOMIC DNA]</scope>
    <source>
        <strain evidence="7">KMM 9835</strain>
    </source>
</reference>
<dbReference type="GO" id="GO:0016020">
    <property type="term" value="C:membrane"/>
    <property type="evidence" value="ECO:0007669"/>
    <property type="project" value="UniProtKB-SubCell"/>
</dbReference>
<feature type="transmembrane region" description="Helical" evidence="5">
    <location>
        <begin position="124"/>
        <end position="147"/>
    </location>
</feature>
<evidence type="ECO:0000256" key="2">
    <source>
        <dbReference type="ARBA" id="ARBA00022692"/>
    </source>
</evidence>
<dbReference type="RefSeq" id="WP_308991784.1">
    <property type="nucleotide sequence ID" value="NZ_CP155618.1"/>
</dbReference>
<keyword evidence="8" id="KW-1185">Reference proteome</keyword>
<evidence type="ECO:0000313" key="7">
    <source>
        <dbReference type="EMBL" id="XBL15717.1"/>
    </source>
</evidence>
<evidence type="ECO:0000313" key="8">
    <source>
        <dbReference type="Proteomes" id="UP001224325"/>
    </source>
</evidence>
<evidence type="ECO:0000259" key="6">
    <source>
        <dbReference type="Pfam" id="PF04932"/>
    </source>
</evidence>
<keyword evidence="4 5" id="KW-0472">Membrane</keyword>
<dbReference type="PANTHER" id="PTHR37422:SF13">
    <property type="entry name" value="LIPOPOLYSACCHARIDE BIOSYNTHESIS PROTEIN PA4999-RELATED"/>
    <property type="match status" value="1"/>
</dbReference>
<evidence type="ECO:0000256" key="1">
    <source>
        <dbReference type="ARBA" id="ARBA00004141"/>
    </source>
</evidence>
<name>A0AAU7EHR2_9FLAO</name>
<organism evidence="7 8">
    <name type="scientific">Mariniflexile litorale</name>
    <dbReference type="NCBI Taxonomy" id="3045158"/>
    <lineage>
        <taxon>Bacteria</taxon>
        <taxon>Pseudomonadati</taxon>
        <taxon>Bacteroidota</taxon>
        <taxon>Flavobacteriia</taxon>
        <taxon>Flavobacteriales</taxon>
        <taxon>Flavobacteriaceae</taxon>
        <taxon>Mariniflexile</taxon>
    </lineage>
</organism>
<accession>A0AAU7EHR2</accession>
<dbReference type="EMBL" id="CP155618">
    <property type="protein sequence ID" value="XBL15717.1"/>
    <property type="molecule type" value="Genomic_DNA"/>
</dbReference>
<dbReference type="GO" id="GO:0016874">
    <property type="term" value="F:ligase activity"/>
    <property type="evidence" value="ECO:0007669"/>
    <property type="project" value="UniProtKB-KW"/>
</dbReference>